<keyword evidence="2" id="KW-1185">Reference proteome</keyword>
<dbReference type="AlphaFoldDB" id="A0A2I2KKH7"/>
<dbReference type="Proteomes" id="UP000234331">
    <property type="component" value="Unassembled WGS sequence"/>
</dbReference>
<evidence type="ECO:0000313" key="2">
    <source>
        <dbReference type="Proteomes" id="UP000234331"/>
    </source>
</evidence>
<proteinExistence type="predicted"/>
<name>A0A2I2KKH7_9ACTN</name>
<accession>A0A2I2KKH7</accession>
<dbReference type="EMBL" id="FZMO01000034">
    <property type="protein sequence ID" value="SNQ46163.1"/>
    <property type="molecule type" value="Genomic_DNA"/>
</dbReference>
<protein>
    <submittedName>
        <fullName evidence="1">Uncharacterized protein</fullName>
    </submittedName>
</protein>
<gene>
    <name evidence="1" type="ORF">FRACA_1290016</name>
</gene>
<organism evidence="1 2">
    <name type="scientific">Frankia canadensis</name>
    <dbReference type="NCBI Taxonomy" id="1836972"/>
    <lineage>
        <taxon>Bacteria</taxon>
        <taxon>Bacillati</taxon>
        <taxon>Actinomycetota</taxon>
        <taxon>Actinomycetes</taxon>
        <taxon>Frankiales</taxon>
        <taxon>Frankiaceae</taxon>
        <taxon>Frankia</taxon>
    </lineage>
</organism>
<sequence length="50" mass="5326">MSAAALGCATRTSFATWGIYQKPTFGVGNRNIVLQATTAQQAFARRHAAL</sequence>
<reference evidence="1 2" key="1">
    <citation type="submission" date="2017-06" db="EMBL/GenBank/DDBJ databases">
        <authorList>
            <person name="Kim H.J."/>
            <person name="Triplett B.A."/>
        </authorList>
    </citation>
    <scope>NUCLEOTIDE SEQUENCE [LARGE SCALE GENOMIC DNA]</scope>
    <source>
        <strain evidence="1">FRACA_ARgP5</strain>
    </source>
</reference>
<evidence type="ECO:0000313" key="1">
    <source>
        <dbReference type="EMBL" id="SNQ46163.1"/>
    </source>
</evidence>